<keyword evidence="1" id="KW-1133">Transmembrane helix</keyword>
<organism evidence="2 3">
    <name type="scientific">Ameca splendens</name>
    <dbReference type="NCBI Taxonomy" id="208324"/>
    <lineage>
        <taxon>Eukaryota</taxon>
        <taxon>Metazoa</taxon>
        <taxon>Chordata</taxon>
        <taxon>Craniata</taxon>
        <taxon>Vertebrata</taxon>
        <taxon>Euteleostomi</taxon>
        <taxon>Actinopterygii</taxon>
        <taxon>Neopterygii</taxon>
        <taxon>Teleostei</taxon>
        <taxon>Neoteleostei</taxon>
        <taxon>Acanthomorphata</taxon>
        <taxon>Ovalentaria</taxon>
        <taxon>Atherinomorphae</taxon>
        <taxon>Cyprinodontiformes</taxon>
        <taxon>Goodeidae</taxon>
        <taxon>Ameca</taxon>
    </lineage>
</organism>
<proteinExistence type="predicted"/>
<comment type="caution">
    <text evidence="2">The sequence shown here is derived from an EMBL/GenBank/DDBJ whole genome shotgun (WGS) entry which is preliminary data.</text>
</comment>
<dbReference type="EMBL" id="JAHRIP010043414">
    <property type="protein sequence ID" value="MEQ2297621.1"/>
    <property type="molecule type" value="Genomic_DNA"/>
</dbReference>
<accession>A0ABV0YV81</accession>
<evidence type="ECO:0000313" key="2">
    <source>
        <dbReference type="EMBL" id="MEQ2297621.1"/>
    </source>
</evidence>
<name>A0ABV0YV81_9TELE</name>
<protein>
    <submittedName>
        <fullName evidence="2">Uncharacterized protein</fullName>
    </submittedName>
</protein>
<dbReference type="Proteomes" id="UP001469553">
    <property type="component" value="Unassembled WGS sequence"/>
</dbReference>
<keyword evidence="3" id="KW-1185">Reference proteome</keyword>
<sequence>MNSGSFGQYGQLPRGGIKMGECISKKYNLLYVICALNMLYIAFMHVQSIGNRYLPLGVKNKETTPESHFLFLIGWGHLNEGFAQGAIHARTTTGYQTEGFIYMHSGIKAGHRYLDPEIRL</sequence>
<gene>
    <name evidence="2" type="ORF">AMECASPLE_036475</name>
</gene>
<keyword evidence="1" id="KW-0472">Membrane</keyword>
<keyword evidence="1" id="KW-0812">Transmembrane</keyword>
<reference evidence="2 3" key="1">
    <citation type="submission" date="2021-06" db="EMBL/GenBank/DDBJ databases">
        <authorList>
            <person name="Palmer J.M."/>
        </authorList>
    </citation>
    <scope>NUCLEOTIDE SEQUENCE [LARGE SCALE GENOMIC DNA]</scope>
    <source>
        <strain evidence="2 3">AS_MEX2019</strain>
        <tissue evidence="2">Muscle</tissue>
    </source>
</reference>
<evidence type="ECO:0000313" key="3">
    <source>
        <dbReference type="Proteomes" id="UP001469553"/>
    </source>
</evidence>
<feature type="transmembrane region" description="Helical" evidence="1">
    <location>
        <begin position="28"/>
        <end position="46"/>
    </location>
</feature>
<evidence type="ECO:0000256" key="1">
    <source>
        <dbReference type="SAM" id="Phobius"/>
    </source>
</evidence>